<keyword evidence="5" id="KW-1185">Reference proteome</keyword>
<reference evidence="5" key="1">
    <citation type="submission" date="2023-07" db="EMBL/GenBank/DDBJ databases">
        <title>30 novel species of actinomycetes from the DSMZ collection.</title>
        <authorList>
            <person name="Nouioui I."/>
        </authorList>
    </citation>
    <scope>NUCLEOTIDE SEQUENCE [LARGE SCALE GENOMIC DNA]</scope>
    <source>
        <strain evidence="5">DSM 41770</strain>
    </source>
</reference>
<accession>A0ABU2RFP7</accession>
<dbReference type="SMART" id="SM00363">
    <property type="entry name" value="S4"/>
    <property type="match status" value="1"/>
</dbReference>
<name>A0ABU2RFP7_9ACTN</name>
<comment type="caution">
    <text evidence="4">The sequence shown here is derived from an EMBL/GenBank/DDBJ whole genome shotgun (WGS) entry which is preliminary data.</text>
</comment>
<dbReference type="Gene3D" id="3.10.290.10">
    <property type="entry name" value="RNA-binding S4 domain"/>
    <property type="match status" value="1"/>
</dbReference>
<dbReference type="Proteomes" id="UP001183777">
    <property type="component" value="Unassembled WGS sequence"/>
</dbReference>
<evidence type="ECO:0000256" key="2">
    <source>
        <dbReference type="SAM" id="MobiDB-lite"/>
    </source>
</evidence>
<evidence type="ECO:0000259" key="3">
    <source>
        <dbReference type="SMART" id="SM00363"/>
    </source>
</evidence>
<dbReference type="RefSeq" id="WP_200696139.1">
    <property type="nucleotide sequence ID" value="NZ_JAVREX010000003.1"/>
</dbReference>
<organism evidence="4 5">
    <name type="scientific">Streptomyces salyersiae</name>
    <dbReference type="NCBI Taxonomy" id="3075530"/>
    <lineage>
        <taxon>Bacteria</taxon>
        <taxon>Bacillati</taxon>
        <taxon>Actinomycetota</taxon>
        <taxon>Actinomycetes</taxon>
        <taxon>Kitasatosporales</taxon>
        <taxon>Streptomycetaceae</taxon>
        <taxon>Streptomyces</taxon>
    </lineage>
</organism>
<dbReference type="InterPro" id="IPR002942">
    <property type="entry name" value="S4_RNA-bd"/>
</dbReference>
<evidence type="ECO:0000313" key="4">
    <source>
        <dbReference type="EMBL" id="MDT0427687.1"/>
    </source>
</evidence>
<protein>
    <submittedName>
        <fullName evidence="4">RNA-binding S4 domain-containing protein</fullName>
    </submittedName>
</protein>
<dbReference type="EMBL" id="JAVREX010000003">
    <property type="protein sequence ID" value="MDT0427687.1"/>
    <property type="molecule type" value="Genomic_DNA"/>
</dbReference>
<dbReference type="SUPFAM" id="SSF55174">
    <property type="entry name" value="Alpha-L RNA-binding motif"/>
    <property type="match status" value="1"/>
</dbReference>
<gene>
    <name evidence="4" type="ORF">RM649_08550</name>
</gene>
<sequence length="150" mass="16321">MVSGEAPQAEGSARVDVWIWSVRLTKTRSQAAAACRAGHVRVNGERAKPAQSLRSGDEVRLRHAGRDRIVVVSRIVKKRVGPPVAVECYVDNSPPPPPREAAVQVPVRDRGAGRPTKRDRREIERLQGLQGAQRASRRDRDAGSRPGPGG</sequence>
<feature type="region of interest" description="Disordered" evidence="2">
    <location>
        <begin position="89"/>
        <end position="150"/>
    </location>
</feature>
<dbReference type="InterPro" id="IPR036986">
    <property type="entry name" value="S4_RNA-bd_sf"/>
</dbReference>
<dbReference type="PROSITE" id="PS50889">
    <property type="entry name" value="S4"/>
    <property type="match status" value="1"/>
</dbReference>
<keyword evidence="1" id="KW-0694">RNA-binding</keyword>
<evidence type="ECO:0000313" key="5">
    <source>
        <dbReference type="Proteomes" id="UP001183777"/>
    </source>
</evidence>
<feature type="domain" description="RNA-binding S4" evidence="3">
    <location>
        <begin position="13"/>
        <end position="80"/>
    </location>
</feature>
<dbReference type="Pfam" id="PF01479">
    <property type="entry name" value="S4"/>
    <property type="match status" value="1"/>
</dbReference>
<dbReference type="CDD" id="cd00165">
    <property type="entry name" value="S4"/>
    <property type="match status" value="1"/>
</dbReference>
<evidence type="ECO:0000256" key="1">
    <source>
        <dbReference type="PROSITE-ProRule" id="PRU00182"/>
    </source>
</evidence>
<proteinExistence type="predicted"/>